<protein>
    <recommendedName>
        <fullName evidence="4">Hypersensitivity response secretion-like HrpJ domain-containing protein</fullName>
    </recommendedName>
</protein>
<dbReference type="Proteomes" id="UP001073227">
    <property type="component" value="Unassembled WGS sequence"/>
</dbReference>
<evidence type="ECO:0008006" key="4">
    <source>
        <dbReference type="Google" id="ProtNLM"/>
    </source>
</evidence>
<organism evidence="2 3">
    <name type="scientific">Hoeflea algicola</name>
    <dbReference type="NCBI Taxonomy" id="2983763"/>
    <lineage>
        <taxon>Bacteria</taxon>
        <taxon>Pseudomonadati</taxon>
        <taxon>Pseudomonadota</taxon>
        <taxon>Alphaproteobacteria</taxon>
        <taxon>Hyphomicrobiales</taxon>
        <taxon>Rhizobiaceae</taxon>
        <taxon>Hoeflea</taxon>
    </lineage>
</organism>
<feature type="region of interest" description="Disordered" evidence="1">
    <location>
        <begin position="247"/>
        <end position="325"/>
    </location>
</feature>
<evidence type="ECO:0000313" key="3">
    <source>
        <dbReference type="Proteomes" id="UP001073227"/>
    </source>
</evidence>
<feature type="region of interest" description="Disordered" evidence="1">
    <location>
        <begin position="1"/>
        <end position="34"/>
    </location>
</feature>
<accession>A0ABT3ZG32</accession>
<reference evidence="2" key="1">
    <citation type="submission" date="2022-10" db="EMBL/GenBank/DDBJ databases">
        <title>Hoeflea sp. G2-23, isolated from marine algae.</title>
        <authorList>
            <person name="Kristyanto S."/>
            <person name="Kim J.M."/>
            <person name="Jeon C.O."/>
        </authorList>
    </citation>
    <scope>NUCLEOTIDE SEQUENCE</scope>
    <source>
        <strain evidence="2">G2-23</strain>
    </source>
</reference>
<evidence type="ECO:0000256" key="1">
    <source>
        <dbReference type="SAM" id="MobiDB-lite"/>
    </source>
</evidence>
<sequence length="325" mass="35084">MQSIVSQQADAQQSARETDSNLIPNVRVASANSPQTTEKLNDYYFGDHMSVTEVQVKLFGYLATYLNKQISAQDDAAAAGEAPDTTTELSRHLASMDQGKRESLGAALGGFNNTGDSARGLALKISLNFNLDELSRSKKLENYLEQMIGFDLKGMTVADLVKSFLDPEGSKNQKVRDVISEALAGQHGSKVSQRLEDAIKGLRSVAETKQDIADKKPYDEIDAETKAEDEADIDTAKAFETLTKVSSDIESADETKQQEAVPIPAAEQSAAAAARDETPADTSEPDESDSDAASGQENRLHPGYAEHMTRTAKDSLQSGFAPLYL</sequence>
<dbReference type="EMBL" id="JAOVZR010000001">
    <property type="protein sequence ID" value="MCY0150229.1"/>
    <property type="molecule type" value="Genomic_DNA"/>
</dbReference>
<gene>
    <name evidence="2" type="ORF">OEG84_21605</name>
</gene>
<name>A0ABT3ZG32_9HYPH</name>
<dbReference type="RefSeq" id="WP_267655664.1">
    <property type="nucleotide sequence ID" value="NZ_JAOVZR010000001.1"/>
</dbReference>
<comment type="caution">
    <text evidence="2">The sequence shown here is derived from an EMBL/GenBank/DDBJ whole genome shotgun (WGS) entry which is preliminary data.</text>
</comment>
<evidence type="ECO:0000313" key="2">
    <source>
        <dbReference type="EMBL" id="MCY0150229.1"/>
    </source>
</evidence>
<feature type="compositionally biased region" description="Polar residues" evidence="1">
    <location>
        <begin position="1"/>
        <end position="23"/>
    </location>
</feature>
<keyword evidence="3" id="KW-1185">Reference proteome</keyword>
<proteinExistence type="predicted"/>